<dbReference type="InterPro" id="IPR009078">
    <property type="entry name" value="Ferritin-like_SF"/>
</dbReference>
<dbReference type="PANTHER" id="PTHR33531">
    <property type="entry name" value="RUBRERYTHRIN SUBFAMILY"/>
    <property type="match status" value="1"/>
</dbReference>
<dbReference type="Gene3D" id="1.20.1260.10">
    <property type="match status" value="1"/>
</dbReference>
<dbReference type="GO" id="GO:0046872">
    <property type="term" value="F:metal ion binding"/>
    <property type="evidence" value="ECO:0007669"/>
    <property type="project" value="InterPro"/>
</dbReference>
<dbReference type="CDD" id="cd01045">
    <property type="entry name" value="Ferritin_like_AB"/>
    <property type="match status" value="1"/>
</dbReference>
<name>A0A9E7M803_9EURY</name>
<organism evidence="2 3">
    <name type="scientific">Thermococcus argininiproducens</name>
    <dbReference type="NCBI Taxonomy" id="2866384"/>
    <lineage>
        <taxon>Archaea</taxon>
        <taxon>Methanobacteriati</taxon>
        <taxon>Methanobacteriota</taxon>
        <taxon>Thermococci</taxon>
        <taxon>Thermococcales</taxon>
        <taxon>Thermococcaceae</taxon>
        <taxon>Thermococcus</taxon>
    </lineage>
</organism>
<dbReference type="AlphaFoldDB" id="A0A9E7M803"/>
<dbReference type="PANTHER" id="PTHR33531:SF10">
    <property type="entry name" value="BLR7895 PROTEIN"/>
    <property type="match status" value="1"/>
</dbReference>
<evidence type="ECO:0000313" key="2">
    <source>
        <dbReference type="EMBL" id="USG99114.1"/>
    </source>
</evidence>
<proteinExistence type="predicted"/>
<dbReference type="Proteomes" id="UP001056425">
    <property type="component" value="Chromosome"/>
</dbReference>
<gene>
    <name evidence="2" type="ORF">K1720_06075</name>
</gene>
<dbReference type="InterPro" id="IPR003251">
    <property type="entry name" value="Rr_diiron-bd_dom"/>
</dbReference>
<accession>A0A9E7M803</accession>
<evidence type="ECO:0000259" key="1">
    <source>
        <dbReference type="Pfam" id="PF02915"/>
    </source>
</evidence>
<dbReference type="RefSeq" id="WP_251947632.1">
    <property type="nucleotide sequence ID" value="NZ_CP080572.1"/>
</dbReference>
<protein>
    <submittedName>
        <fullName evidence="2">Ferritin family protein</fullName>
    </submittedName>
</protein>
<keyword evidence="3" id="KW-1185">Reference proteome</keyword>
<evidence type="ECO:0000313" key="3">
    <source>
        <dbReference type="Proteomes" id="UP001056425"/>
    </source>
</evidence>
<dbReference type="InterPro" id="IPR012347">
    <property type="entry name" value="Ferritin-like"/>
</dbReference>
<sequence>MSDLGLSVKEDLKKIVQALPQLAPKELLSYWINTEAEEAEIYYKLYKLSKELELEVEISEVFYYLYEDSLKHAEKLLKVYKGLFPEEEIPKVNLPSLKIVWDVDKLSSLMRRGDLEELFDILLENKKIIVDIYEYLLTVSEEPEMKEIFQWLAGVENGHYAKLKTIRERYLKGKTQTRT</sequence>
<dbReference type="Pfam" id="PF02915">
    <property type="entry name" value="Rubrerythrin"/>
    <property type="match status" value="1"/>
</dbReference>
<reference evidence="2 3" key="1">
    <citation type="submission" date="2021-08" db="EMBL/GenBank/DDBJ databases">
        <title>Thermococcus onnuriiensis IOH2.</title>
        <authorList>
            <person name="Park Y.-J."/>
        </authorList>
    </citation>
    <scope>NUCLEOTIDE SEQUENCE [LARGE SCALE GENOMIC DNA]</scope>
    <source>
        <strain evidence="2 3">IOH2</strain>
    </source>
</reference>
<dbReference type="KEGG" id="thei:K1720_06075"/>
<dbReference type="EMBL" id="CP080572">
    <property type="protein sequence ID" value="USG99114.1"/>
    <property type="molecule type" value="Genomic_DNA"/>
</dbReference>
<dbReference type="GeneID" id="72777896"/>
<dbReference type="SUPFAM" id="SSF47240">
    <property type="entry name" value="Ferritin-like"/>
    <property type="match status" value="1"/>
</dbReference>
<feature type="domain" description="Rubrerythrin diiron-binding" evidence="1">
    <location>
        <begin position="26"/>
        <end position="165"/>
    </location>
</feature>
<dbReference type="GO" id="GO:0016491">
    <property type="term" value="F:oxidoreductase activity"/>
    <property type="evidence" value="ECO:0007669"/>
    <property type="project" value="InterPro"/>
</dbReference>